<dbReference type="OrthoDB" id="3773915at2759"/>
<sequence length="72" mass="8213">YTRLKDLIDERGILPEDIYNMDETGCCIGVAKEQYLYTKNGRTVFIHNANNRELVTLVECIRATGEVIPPLI</sequence>
<keyword evidence="3" id="KW-1185">Reference proteome</keyword>
<reference evidence="3" key="3">
    <citation type="journal article" date="2013" name="PLoS Genet.">
        <title>Comparative genome structure, secondary metabolite, and effector coding capacity across Cochliobolus pathogens.</title>
        <authorList>
            <person name="Condon B.J."/>
            <person name="Leng Y."/>
            <person name="Wu D."/>
            <person name="Bushley K.E."/>
            <person name="Ohm R.A."/>
            <person name="Otillar R."/>
            <person name="Martin J."/>
            <person name="Schackwitz W."/>
            <person name="Grimwood J."/>
            <person name="MohdZainudin N."/>
            <person name="Xue C."/>
            <person name="Wang R."/>
            <person name="Manning V.A."/>
            <person name="Dhillon B."/>
            <person name="Tu Z.J."/>
            <person name="Steffenson B.J."/>
            <person name="Salamov A."/>
            <person name="Sun H."/>
            <person name="Lowry S."/>
            <person name="LaButti K."/>
            <person name="Han J."/>
            <person name="Copeland A."/>
            <person name="Lindquist E."/>
            <person name="Barry K."/>
            <person name="Schmutz J."/>
            <person name="Baker S.E."/>
            <person name="Ciuffetti L.M."/>
            <person name="Grigoriev I.V."/>
            <person name="Zhong S."/>
            <person name="Turgeon B.G."/>
        </authorList>
    </citation>
    <scope>NUCLEOTIDE SEQUENCE [LARGE SCALE GENOMIC DNA]</scope>
    <source>
        <strain evidence="3">C5 / ATCC 48332 / race O</strain>
    </source>
</reference>
<feature type="non-terminal residue" evidence="1">
    <location>
        <position position="1"/>
    </location>
</feature>
<dbReference type="EMBL" id="KB445584">
    <property type="protein sequence ID" value="EMD86825.1"/>
    <property type="molecule type" value="Genomic_DNA"/>
</dbReference>
<protein>
    <recommendedName>
        <fullName evidence="4">Tc1-like transposase DDE domain-containing protein</fullName>
    </recommendedName>
</protein>
<feature type="non-terminal residue" evidence="1">
    <location>
        <position position="72"/>
    </location>
</feature>
<proteinExistence type="predicted"/>
<evidence type="ECO:0000313" key="3">
    <source>
        <dbReference type="Proteomes" id="UP000016936"/>
    </source>
</evidence>
<dbReference type="EMBL" id="KB445584">
    <property type="protein sequence ID" value="EMD86834.1"/>
    <property type="molecule type" value="Genomic_DNA"/>
</dbReference>
<evidence type="ECO:0000313" key="1">
    <source>
        <dbReference type="EMBL" id="EMD86825.1"/>
    </source>
</evidence>
<dbReference type="HOGENOM" id="CLU_175206_1_0_1"/>
<dbReference type="OMA" id="VECIWAT"/>
<gene>
    <name evidence="2" type="ORF">COCHEDRAFT_1058534</name>
    <name evidence="1" type="ORF">COCHEDRAFT_1065614</name>
</gene>
<dbReference type="AlphaFoldDB" id="M2SND2"/>
<reference evidence="1 3" key="1">
    <citation type="journal article" date="2012" name="PLoS Pathog.">
        <title>Diverse lifestyles and strategies of plant pathogenesis encoded in the genomes of eighteen Dothideomycetes fungi.</title>
        <authorList>
            <person name="Ohm R.A."/>
            <person name="Feau N."/>
            <person name="Henrissat B."/>
            <person name="Schoch C.L."/>
            <person name="Horwitz B.A."/>
            <person name="Barry K.W."/>
            <person name="Condon B.J."/>
            <person name="Copeland A.C."/>
            <person name="Dhillon B."/>
            <person name="Glaser F."/>
            <person name="Hesse C.N."/>
            <person name="Kosti I."/>
            <person name="LaButti K."/>
            <person name="Lindquist E.A."/>
            <person name="Lucas S."/>
            <person name="Salamov A.A."/>
            <person name="Bradshaw R.E."/>
            <person name="Ciuffetti L."/>
            <person name="Hamelin R.C."/>
            <person name="Kema G.H.J."/>
            <person name="Lawrence C."/>
            <person name="Scott J.A."/>
            <person name="Spatafora J.W."/>
            <person name="Turgeon B.G."/>
            <person name="de Wit P.J.G.M."/>
            <person name="Zhong S."/>
            <person name="Goodwin S.B."/>
            <person name="Grigoriev I.V."/>
        </authorList>
    </citation>
    <scope>NUCLEOTIDE SEQUENCE [LARGE SCALE GENOMIC DNA]</scope>
    <source>
        <strain evidence="1">C5</strain>
        <strain evidence="3">C5 / ATCC 48332 / race O</strain>
    </source>
</reference>
<evidence type="ECO:0008006" key="4">
    <source>
        <dbReference type="Google" id="ProtNLM"/>
    </source>
</evidence>
<accession>M2SND2</accession>
<dbReference type="Proteomes" id="UP000016936">
    <property type="component" value="Unassembled WGS sequence"/>
</dbReference>
<evidence type="ECO:0000313" key="2">
    <source>
        <dbReference type="EMBL" id="EMD86834.1"/>
    </source>
</evidence>
<organism evidence="1 3">
    <name type="scientific">Cochliobolus heterostrophus (strain C5 / ATCC 48332 / race O)</name>
    <name type="common">Southern corn leaf blight fungus</name>
    <name type="synonym">Bipolaris maydis</name>
    <dbReference type="NCBI Taxonomy" id="701091"/>
    <lineage>
        <taxon>Eukaryota</taxon>
        <taxon>Fungi</taxon>
        <taxon>Dikarya</taxon>
        <taxon>Ascomycota</taxon>
        <taxon>Pezizomycotina</taxon>
        <taxon>Dothideomycetes</taxon>
        <taxon>Pleosporomycetidae</taxon>
        <taxon>Pleosporales</taxon>
        <taxon>Pleosporineae</taxon>
        <taxon>Pleosporaceae</taxon>
        <taxon>Bipolaris</taxon>
    </lineage>
</organism>
<reference evidence="1" key="2">
    <citation type="submission" date="2012-06" db="EMBL/GenBank/DDBJ databases">
        <title>Comparative genome structure, secondary metabolite and effector coding capacity across Cochliobolus pathogens.</title>
        <authorList>
            <consortium name="US DOE Joint Genome Institute (JGI-PGF)"/>
            <person name="Condon B.J."/>
            <person name="Leng Y."/>
            <person name="Wu D."/>
            <person name="Bushley K.E."/>
            <person name="Ohm R.A."/>
            <person name="Otillar R."/>
            <person name="Martin J."/>
            <person name="Schackwitz W."/>
            <person name="Grimwood J."/>
            <person name="MohdZainudin N."/>
            <person name="Xue C."/>
            <person name="Wang R."/>
            <person name="Dhillon B."/>
            <person name="Tu Z.J."/>
            <person name="Steffenson B.J."/>
            <person name="Salamov A."/>
            <person name="Sun H."/>
            <person name="Lowry S."/>
            <person name="LaButti K."/>
            <person name="Han J."/>
            <person name="Copeland A."/>
            <person name="Lindquist E."/>
            <person name="Lucas S."/>
            <person name="Barry K."/>
            <person name="Schmutz J."/>
            <person name="Baker S."/>
            <person name="Grigoriev I.V."/>
            <person name="Zhong S."/>
            <person name="Turgeon B.G."/>
        </authorList>
    </citation>
    <scope>NUCLEOTIDE SEQUENCE</scope>
    <source>
        <strain evidence="1">C5</strain>
    </source>
</reference>
<name>M2SND2_COCH5</name>